<evidence type="ECO:0008006" key="8">
    <source>
        <dbReference type="Google" id="ProtNLM"/>
    </source>
</evidence>
<feature type="transmembrane region" description="Helical" evidence="5">
    <location>
        <begin position="9"/>
        <end position="28"/>
    </location>
</feature>
<protein>
    <recommendedName>
        <fullName evidence="8">Isoprenylcysteine carboxyl methyltransferase</fullName>
    </recommendedName>
</protein>
<dbReference type="HOGENOM" id="CLU_1114582_0_0_0"/>
<reference evidence="6 7" key="1">
    <citation type="submission" date="2011-11" db="EMBL/GenBank/DDBJ databases">
        <title>Complete sequence of Granulicella mallensis MP5ACTX8.</title>
        <authorList>
            <consortium name="US DOE Joint Genome Institute"/>
            <person name="Lucas S."/>
            <person name="Copeland A."/>
            <person name="Lapidus A."/>
            <person name="Cheng J.-F."/>
            <person name="Goodwin L."/>
            <person name="Pitluck S."/>
            <person name="Peters L."/>
            <person name="Lu M."/>
            <person name="Detter J.C."/>
            <person name="Han C."/>
            <person name="Tapia R."/>
            <person name="Land M."/>
            <person name="Hauser L."/>
            <person name="Kyrpides N."/>
            <person name="Ivanova N."/>
            <person name="Mikhailova N."/>
            <person name="Pagani I."/>
            <person name="Rawat S."/>
            <person name="Mannisto M."/>
            <person name="Haggblom M."/>
            <person name="Woyke T."/>
        </authorList>
    </citation>
    <scope>NUCLEOTIDE SEQUENCE [LARGE SCALE GENOMIC DNA]</scope>
    <source>
        <strain evidence="7">ATCC BAA-1857 / DSM 23137 / MP5ACTX8</strain>
    </source>
</reference>
<feature type="transmembrane region" description="Helical" evidence="5">
    <location>
        <begin position="196"/>
        <end position="214"/>
    </location>
</feature>
<keyword evidence="3 5" id="KW-1133">Transmembrane helix</keyword>
<dbReference type="PANTHER" id="PTHR12714">
    <property type="entry name" value="PROTEIN-S ISOPRENYLCYSTEINE O-METHYLTRANSFERASE"/>
    <property type="match status" value="1"/>
</dbReference>
<dbReference type="Pfam" id="PF04191">
    <property type="entry name" value="PEMT"/>
    <property type="match status" value="1"/>
</dbReference>
<proteinExistence type="predicted"/>
<dbReference type="GO" id="GO:0016740">
    <property type="term" value="F:transferase activity"/>
    <property type="evidence" value="ECO:0007669"/>
    <property type="project" value="UniProtKB-ARBA"/>
</dbReference>
<feature type="transmembrane region" description="Helical" evidence="5">
    <location>
        <begin position="84"/>
        <end position="104"/>
    </location>
</feature>
<dbReference type="Proteomes" id="UP000007113">
    <property type="component" value="Chromosome"/>
</dbReference>
<keyword evidence="4 5" id="KW-0472">Membrane</keyword>
<gene>
    <name evidence="6" type="ordered locus">AciX8_4871</name>
</gene>
<evidence type="ECO:0000256" key="3">
    <source>
        <dbReference type="ARBA" id="ARBA00022989"/>
    </source>
</evidence>
<feature type="transmembrane region" description="Helical" evidence="5">
    <location>
        <begin position="48"/>
        <end position="72"/>
    </location>
</feature>
<dbReference type="GO" id="GO:0012505">
    <property type="term" value="C:endomembrane system"/>
    <property type="evidence" value="ECO:0007669"/>
    <property type="project" value="UniProtKB-SubCell"/>
</dbReference>
<organism evidence="6 7">
    <name type="scientific">Granulicella mallensis (strain ATCC BAA-1857 / DSM 23137 / MP5ACTX8)</name>
    <dbReference type="NCBI Taxonomy" id="682795"/>
    <lineage>
        <taxon>Bacteria</taxon>
        <taxon>Pseudomonadati</taxon>
        <taxon>Acidobacteriota</taxon>
        <taxon>Terriglobia</taxon>
        <taxon>Terriglobales</taxon>
        <taxon>Acidobacteriaceae</taxon>
        <taxon>Granulicella</taxon>
    </lineage>
</organism>
<dbReference type="EMBL" id="CP003130">
    <property type="protein sequence ID" value="AEU39140.1"/>
    <property type="molecule type" value="Genomic_DNA"/>
</dbReference>
<dbReference type="AlphaFoldDB" id="G8NZM0"/>
<dbReference type="Gene3D" id="1.20.120.1630">
    <property type="match status" value="1"/>
</dbReference>
<comment type="subcellular location">
    <subcellularLocation>
        <location evidence="1">Endomembrane system</location>
        <topology evidence="1">Multi-pass membrane protein</topology>
    </subcellularLocation>
</comment>
<dbReference type="eggNOG" id="COG2020">
    <property type="taxonomic scope" value="Bacteria"/>
</dbReference>
<dbReference type="RefSeq" id="WP_014268011.1">
    <property type="nucleotide sequence ID" value="NC_016631.1"/>
</dbReference>
<evidence type="ECO:0000256" key="1">
    <source>
        <dbReference type="ARBA" id="ARBA00004127"/>
    </source>
</evidence>
<keyword evidence="2 5" id="KW-0812">Transmembrane</keyword>
<dbReference type="KEGG" id="gma:AciX8_4871"/>
<keyword evidence="7" id="KW-1185">Reference proteome</keyword>
<sequence length="249" mass="27700">MFKASRFEYRFRFLIHALIFTLAFWAPWVEWIPGLDLTRKTTWLVASFWLSLHGWMSFQVATIVLLVVALLFTGLGAWLRTWGAAYVGVGVVASRAMHGTAMLTDGPYRRTRNPLYLGTLLHTIGIAILMPPSGAIFAIILIWVFQIRLALAEEPFLAAQFGQPYLNYAAAVPRFLPYPTPRAEAAGASPRWGQAVLGELYFIAVFAVLAVLGWNFNAQWLRQGILISLGVWLVARAFMPAAKAETVAA</sequence>
<feature type="transmembrane region" description="Helical" evidence="5">
    <location>
        <begin position="220"/>
        <end position="239"/>
    </location>
</feature>
<dbReference type="OrthoDB" id="5471300at2"/>
<evidence type="ECO:0000256" key="2">
    <source>
        <dbReference type="ARBA" id="ARBA00022692"/>
    </source>
</evidence>
<evidence type="ECO:0000313" key="7">
    <source>
        <dbReference type="Proteomes" id="UP000007113"/>
    </source>
</evidence>
<evidence type="ECO:0000313" key="6">
    <source>
        <dbReference type="EMBL" id="AEU39140.1"/>
    </source>
</evidence>
<feature type="transmembrane region" description="Helical" evidence="5">
    <location>
        <begin position="124"/>
        <end position="145"/>
    </location>
</feature>
<evidence type="ECO:0000256" key="5">
    <source>
        <dbReference type="SAM" id="Phobius"/>
    </source>
</evidence>
<accession>G8NZM0</accession>
<dbReference type="InterPro" id="IPR007318">
    <property type="entry name" value="Phopholipid_MeTrfase"/>
</dbReference>
<name>G8NZM0_GRAMM</name>
<dbReference type="PANTHER" id="PTHR12714:SF9">
    <property type="entry name" value="PROTEIN-S-ISOPRENYLCYSTEINE O-METHYLTRANSFERASE"/>
    <property type="match status" value="1"/>
</dbReference>
<evidence type="ECO:0000256" key="4">
    <source>
        <dbReference type="ARBA" id="ARBA00023136"/>
    </source>
</evidence>